<dbReference type="CDD" id="cd10336">
    <property type="entry name" value="SLC6sbd_Tyt1-Like"/>
    <property type="match status" value="1"/>
</dbReference>
<organism evidence="8 9">
    <name type="scientific">Paenibacillus thailandensis</name>
    <dbReference type="NCBI Taxonomy" id="393250"/>
    <lineage>
        <taxon>Bacteria</taxon>
        <taxon>Bacillati</taxon>
        <taxon>Bacillota</taxon>
        <taxon>Bacilli</taxon>
        <taxon>Bacillales</taxon>
        <taxon>Paenibacillaceae</taxon>
        <taxon>Paenibacillus</taxon>
    </lineage>
</organism>
<feature type="transmembrane region" description="Helical" evidence="7">
    <location>
        <begin position="97"/>
        <end position="130"/>
    </location>
</feature>
<evidence type="ECO:0000256" key="3">
    <source>
        <dbReference type="ARBA" id="ARBA00022692"/>
    </source>
</evidence>
<evidence type="ECO:0000256" key="6">
    <source>
        <dbReference type="RuleBase" id="RU003732"/>
    </source>
</evidence>
<evidence type="ECO:0000313" key="8">
    <source>
        <dbReference type="EMBL" id="MFD2663459.1"/>
    </source>
</evidence>
<evidence type="ECO:0000256" key="1">
    <source>
        <dbReference type="ARBA" id="ARBA00004141"/>
    </source>
</evidence>
<dbReference type="PANTHER" id="PTHR42948:SF1">
    <property type="entry name" value="TRANSPORTER"/>
    <property type="match status" value="1"/>
</dbReference>
<dbReference type="Proteomes" id="UP001597493">
    <property type="component" value="Unassembled WGS sequence"/>
</dbReference>
<comment type="caution">
    <text evidence="8">The sequence shown here is derived from an EMBL/GenBank/DDBJ whole genome shotgun (WGS) entry which is preliminary data.</text>
</comment>
<keyword evidence="3 6" id="KW-0812">Transmembrane</keyword>
<feature type="transmembrane region" description="Helical" evidence="7">
    <location>
        <begin position="422"/>
        <end position="445"/>
    </location>
</feature>
<reference evidence="9" key="1">
    <citation type="journal article" date="2019" name="Int. J. Syst. Evol. Microbiol.">
        <title>The Global Catalogue of Microorganisms (GCM) 10K type strain sequencing project: providing services to taxonomists for standard genome sequencing and annotation.</title>
        <authorList>
            <consortium name="The Broad Institute Genomics Platform"/>
            <consortium name="The Broad Institute Genome Sequencing Center for Infectious Disease"/>
            <person name="Wu L."/>
            <person name="Ma J."/>
        </authorList>
    </citation>
    <scope>NUCLEOTIDE SEQUENCE [LARGE SCALE GENOMIC DNA]</scope>
    <source>
        <strain evidence="9">TISTR 1827</strain>
    </source>
</reference>
<dbReference type="EMBL" id="JBHUMY010000043">
    <property type="protein sequence ID" value="MFD2663459.1"/>
    <property type="molecule type" value="Genomic_DNA"/>
</dbReference>
<keyword evidence="2 6" id="KW-0813">Transport</keyword>
<feature type="transmembrane region" description="Helical" evidence="7">
    <location>
        <begin position="52"/>
        <end position="76"/>
    </location>
</feature>
<evidence type="ECO:0000256" key="5">
    <source>
        <dbReference type="ARBA" id="ARBA00023136"/>
    </source>
</evidence>
<feature type="transmembrane region" description="Helical" evidence="7">
    <location>
        <begin position="150"/>
        <end position="170"/>
    </location>
</feature>
<accession>A0ABW5R3W9</accession>
<dbReference type="PROSITE" id="PS50267">
    <property type="entry name" value="NA_NEUROTRAN_SYMP_3"/>
    <property type="match status" value="1"/>
</dbReference>
<sequence>MNNRHHEPAKQDQASSGDNFSRGGFILAAIGSAVGLGNLWKFPYITGMYGGAAFFLLFIICLLLVGLPILLGELVIGRGGRGSAASSLVRLSGKKAWGGFGVISIAGSFFILSFYGVVAGWAMHYMILSFSGELFSNSDFAGQFAGFNASWLPVLWQFVAMFLTAFVIYKGVSSGIEKFNKIFLPALVVLLVLLMIRALTMDGAAEGVSFFLRPDFSKLTGESVLVALGHAFFSLSLGMGTMITYGAYVDKRQSLGTATLAIGGGDLLYALMAGLIIFPITFSFGIEPGQGPSLVFIALPAAFEAMPAGWLFGGLFFMMLTFAALTSTVSLLEVPVAYIQEKLGWGRKLTTVVVGTLCFLIGVPSALSIGQYDWLTFGGKAFFDWMDFIASNIILPVGGFIVTIFVGYVWQQAGEEAGLTAAWFKLWIFMVRYVAPVLVLAVFLYTSGLLELFY</sequence>
<protein>
    <recommendedName>
        <fullName evidence="6">Transporter</fullName>
    </recommendedName>
</protein>
<dbReference type="SUPFAM" id="SSF161070">
    <property type="entry name" value="SNF-like"/>
    <property type="match status" value="1"/>
</dbReference>
<keyword evidence="4 7" id="KW-1133">Transmembrane helix</keyword>
<comment type="similarity">
    <text evidence="6">Belongs to the sodium:neurotransmitter symporter (SNF) (TC 2.A.22) family.</text>
</comment>
<proteinExistence type="inferred from homology"/>
<dbReference type="PANTHER" id="PTHR42948">
    <property type="entry name" value="TRANSPORTER"/>
    <property type="match status" value="1"/>
</dbReference>
<dbReference type="PRINTS" id="PR00176">
    <property type="entry name" value="NANEUSMPORT"/>
</dbReference>
<dbReference type="Pfam" id="PF00209">
    <property type="entry name" value="SNF"/>
    <property type="match status" value="2"/>
</dbReference>
<keyword evidence="5 7" id="KW-0472">Membrane</keyword>
<gene>
    <name evidence="8" type="ORF">ACFSW5_24785</name>
</gene>
<feature type="transmembrane region" description="Helical" evidence="7">
    <location>
        <begin position="182"/>
        <end position="204"/>
    </location>
</feature>
<dbReference type="RefSeq" id="WP_379279528.1">
    <property type="nucleotide sequence ID" value="NZ_JBHUGT010000055.1"/>
</dbReference>
<dbReference type="PROSITE" id="PS00610">
    <property type="entry name" value="NA_NEUROTRAN_SYMP_1"/>
    <property type="match status" value="1"/>
</dbReference>
<dbReference type="NCBIfam" id="NF037979">
    <property type="entry name" value="Na_transp"/>
    <property type="match status" value="1"/>
</dbReference>
<feature type="transmembrane region" description="Helical" evidence="7">
    <location>
        <begin position="20"/>
        <end position="40"/>
    </location>
</feature>
<comment type="subcellular location">
    <subcellularLocation>
        <location evidence="1">Membrane</location>
        <topology evidence="1">Multi-pass membrane protein</topology>
    </subcellularLocation>
</comment>
<feature type="transmembrane region" description="Helical" evidence="7">
    <location>
        <begin position="224"/>
        <end position="246"/>
    </location>
</feature>
<evidence type="ECO:0000256" key="2">
    <source>
        <dbReference type="ARBA" id="ARBA00022448"/>
    </source>
</evidence>
<evidence type="ECO:0000256" key="4">
    <source>
        <dbReference type="ARBA" id="ARBA00022989"/>
    </source>
</evidence>
<dbReference type="InterPro" id="IPR000175">
    <property type="entry name" value="Na/ntran_symport"/>
</dbReference>
<feature type="transmembrane region" description="Helical" evidence="7">
    <location>
        <begin position="267"/>
        <end position="286"/>
    </location>
</feature>
<keyword evidence="9" id="KW-1185">Reference proteome</keyword>
<feature type="transmembrane region" description="Helical" evidence="7">
    <location>
        <begin position="389"/>
        <end position="410"/>
    </location>
</feature>
<evidence type="ECO:0000313" key="9">
    <source>
        <dbReference type="Proteomes" id="UP001597493"/>
    </source>
</evidence>
<dbReference type="InterPro" id="IPR047218">
    <property type="entry name" value="YocR/YhdH-like"/>
</dbReference>
<name>A0ABW5R3W9_9BACL</name>
<keyword evidence="6" id="KW-0769">Symport</keyword>
<feature type="transmembrane region" description="Helical" evidence="7">
    <location>
        <begin position="310"/>
        <end position="337"/>
    </location>
</feature>
<evidence type="ECO:0000256" key="7">
    <source>
        <dbReference type="SAM" id="Phobius"/>
    </source>
</evidence>
<dbReference type="InterPro" id="IPR037272">
    <property type="entry name" value="SNS_sf"/>
</dbReference>
<feature type="transmembrane region" description="Helical" evidence="7">
    <location>
        <begin position="349"/>
        <end position="369"/>
    </location>
</feature>